<keyword evidence="2" id="KW-0479">Metal-binding</keyword>
<dbReference type="GO" id="GO:0051536">
    <property type="term" value="F:iron-sulfur cluster binding"/>
    <property type="evidence" value="ECO:0007669"/>
    <property type="project" value="UniProtKB-KW"/>
</dbReference>
<dbReference type="AlphaFoldDB" id="A0A382NYI3"/>
<evidence type="ECO:0000313" key="5">
    <source>
        <dbReference type="EMBL" id="SVC66203.1"/>
    </source>
</evidence>
<dbReference type="InterPro" id="IPR013785">
    <property type="entry name" value="Aldolase_TIM"/>
</dbReference>
<organism evidence="5">
    <name type="scientific">marine metagenome</name>
    <dbReference type="NCBI Taxonomy" id="408172"/>
    <lineage>
        <taxon>unclassified sequences</taxon>
        <taxon>metagenomes</taxon>
        <taxon>ecological metagenomes</taxon>
    </lineage>
</organism>
<dbReference type="SFLD" id="SFLDS00029">
    <property type="entry name" value="Radical_SAM"/>
    <property type="match status" value="1"/>
</dbReference>
<proteinExistence type="predicted"/>
<feature type="non-terminal residue" evidence="5">
    <location>
        <position position="1"/>
    </location>
</feature>
<reference evidence="5" key="1">
    <citation type="submission" date="2018-05" db="EMBL/GenBank/DDBJ databases">
        <authorList>
            <person name="Lanie J.A."/>
            <person name="Ng W.-L."/>
            <person name="Kazmierczak K.M."/>
            <person name="Andrzejewski T.M."/>
            <person name="Davidsen T.M."/>
            <person name="Wayne K.J."/>
            <person name="Tettelin H."/>
            <person name="Glass J.I."/>
            <person name="Rusch D."/>
            <person name="Podicherti R."/>
            <person name="Tsui H.-C.T."/>
            <person name="Winkler M.E."/>
        </authorList>
    </citation>
    <scope>NUCLEOTIDE SEQUENCE</scope>
</reference>
<evidence type="ECO:0000256" key="3">
    <source>
        <dbReference type="ARBA" id="ARBA00023004"/>
    </source>
</evidence>
<keyword evidence="3" id="KW-0408">Iron</keyword>
<feature type="non-terminal residue" evidence="5">
    <location>
        <position position="177"/>
    </location>
</feature>
<dbReference type="Gene3D" id="3.20.20.70">
    <property type="entry name" value="Aldolase class I"/>
    <property type="match status" value="1"/>
</dbReference>
<dbReference type="GO" id="GO:0046872">
    <property type="term" value="F:metal ion binding"/>
    <property type="evidence" value="ECO:0007669"/>
    <property type="project" value="UniProtKB-KW"/>
</dbReference>
<dbReference type="InterPro" id="IPR058240">
    <property type="entry name" value="rSAM_sf"/>
</dbReference>
<gene>
    <name evidence="5" type="ORF">METZ01_LOCUS319057</name>
</gene>
<dbReference type="SUPFAM" id="SSF102114">
    <property type="entry name" value="Radical SAM enzymes"/>
    <property type="match status" value="1"/>
</dbReference>
<dbReference type="GO" id="GO:0003824">
    <property type="term" value="F:catalytic activity"/>
    <property type="evidence" value="ECO:0007669"/>
    <property type="project" value="InterPro"/>
</dbReference>
<evidence type="ECO:0008006" key="6">
    <source>
        <dbReference type="Google" id="ProtNLM"/>
    </source>
</evidence>
<evidence type="ECO:0000256" key="1">
    <source>
        <dbReference type="ARBA" id="ARBA00022691"/>
    </source>
</evidence>
<name>A0A382NYI3_9ZZZZ</name>
<evidence type="ECO:0000256" key="2">
    <source>
        <dbReference type="ARBA" id="ARBA00022723"/>
    </source>
</evidence>
<protein>
    <recommendedName>
        <fullName evidence="6">Radical SAM core domain-containing protein</fullName>
    </recommendedName>
</protein>
<dbReference type="InterPro" id="IPR007197">
    <property type="entry name" value="rSAM"/>
</dbReference>
<accession>A0A382NYI3</accession>
<evidence type="ECO:0000256" key="4">
    <source>
        <dbReference type="ARBA" id="ARBA00023014"/>
    </source>
</evidence>
<keyword evidence="1" id="KW-0949">S-adenosyl-L-methionine</keyword>
<sequence>VAPIIFEVQNKIDFTGLFSVRDSEDNHIECDLIGNGDDHIPIHFHVDHNNLLSAGDILYFNADSKKLRVLFGNYLTHNTLLLTEKCNSKCVFCSQPPNNKDDGWLWSTAENVLKNLNTNKVVGLTGGEVTLDKSRFHKFLQNISVRDSELQLHILTNGRNFSDISFAKDICKINQNL</sequence>
<dbReference type="EMBL" id="UINC01103660">
    <property type="protein sequence ID" value="SVC66203.1"/>
    <property type="molecule type" value="Genomic_DNA"/>
</dbReference>
<keyword evidence="4" id="KW-0411">Iron-sulfur</keyword>